<feature type="binding site" evidence="6">
    <location>
        <position position="122"/>
    </location>
    <ligand>
        <name>NAD(+)</name>
        <dbReference type="ChEBI" id="CHEBI:57540"/>
    </ligand>
</feature>
<keyword evidence="12" id="KW-1185">Reference proteome</keyword>
<dbReference type="PROSITE" id="PS00071">
    <property type="entry name" value="GAPDH"/>
    <property type="match status" value="1"/>
</dbReference>
<evidence type="ECO:0000256" key="4">
    <source>
        <dbReference type="PIRSR" id="PIRSR000149-1"/>
    </source>
</evidence>
<dbReference type="CDD" id="cd18126">
    <property type="entry name" value="GAPDH_I_C"/>
    <property type="match status" value="1"/>
</dbReference>
<evidence type="ECO:0000256" key="8">
    <source>
        <dbReference type="RuleBase" id="RU000397"/>
    </source>
</evidence>
<dbReference type="GO" id="GO:0051287">
    <property type="term" value="F:NAD binding"/>
    <property type="evidence" value="ECO:0007669"/>
    <property type="project" value="InterPro"/>
</dbReference>
<organism evidence="11 12">
    <name type="scientific">Saccharopolyspora elongata</name>
    <dbReference type="NCBI Taxonomy" id="2530387"/>
    <lineage>
        <taxon>Bacteria</taxon>
        <taxon>Bacillati</taxon>
        <taxon>Actinomycetota</taxon>
        <taxon>Actinomycetes</taxon>
        <taxon>Pseudonocardiales</taxon>
        <taxon>Pseudonocardiaceae</taxon>
        <taxon>Saccharopolyspora</taxon>
    </lineage>
</organism>
<dbReference type="GO" id="GO:0050661">
    <property type="term" value="F:NADP binding"/>
    <property type="evidence" value="ECO:0007669"/>
    <property type="project" value="InterPro"/>
</dbReference>
<feature type="binding site" evidence="5">
    <location>
        <position position="234"/>
    </location>
    <ligand>
        <name>D-glyceraldehyde 3-phosphate</name>
        <dbReference type="ChEBI" id="CHEBI:59776"/>
    </ligand>
</feature>
<feature type="active site" description="Nucleophile" evidence="4">
    <location>
        <position position="153"/>
    </location>
</feature>
<feature type="domain" description="Glyceraldehyde 3-phosphate dehydrogenase NAD(P) binding" evidence="10">
    <location>
        <begin position="3"/>
        <end position="153"/>
    </location>
</feature>
<dbReference type="FunFam" id="3.30.360.10:FF:000002">
    <property type="entry name" value="Glyceraldehyde-3-phosphate dehydrogenase"/>
    <property type="match status" value="1"/>
</dbReference>
<dbReference type="Pfam" id="PF02800">
    <property type="entry name" value="Gp_dh_C"/>
    <property type="match status" value="1"/>
</dbReference>
<feature type="binding site" evidence="6">
    <location>
        <begin position="12"/>
        <end position="13"/>
    </location>
    <ligand>
        <name>NAD(+)</name>
        <dbReference type="ChEBI" id="CHEBI:57540"/>
    </ligand>
</feature>
<evidence type="ECO:0000256" key="7">
    <source>
        <dbReference type="PIRSR" id="PIRSR000149-4"/>
    </source>
</evidence>
<dbReference type="InterPro" id="IPR020829">
    <property type="entry name" value="GlycerAld_3-P_DH_cat"/>
</dbReference>
<evidence type="ECO:0000256" key="9">
    <source>
        <dbReference type="RuleBase" id="RU361160"/>
    </source>
</evidence>
<dbReference type="Gene3D" id="3.40.50.720">
    <property type="entry name" value="NAD(P)-binding Rossmann-like Domain"/>
    <property type="match status" value="1"/>
</dbReference>
<feature type="binding site" evidence="5">
    <location>
        <begin position="152"/>
        <end position="154"/>
    </location>
    <ligand>
        <name>D-glyceraldehyde 3-phosphate</name>
        <dbReference type="ChEBI" id="CHEBI:59776"/>
    </ligand>
</feature>
<dbReference type="EMBL" id="SMKW01000053">
    <property type="protein sequence ID" value="TDD41911.1"/>
    <property type="molecule type" value="Genomic_DNA"/>
</dbReference>
<comment type="subcellular location">
    <subcellularLocation>
        <location evidence="1">Cytoplasm</location>
    </subcellularLocation>
</comment>
<feature type="binding site" evidence="6">
    <location>
        <position position="35"/>
    </location>
    <ligand>
        <name>NAD(+)</name>
        <dbReference type="ChEBI" id="CHEBI:57540"/>
    </ligand>
</feature>
<keyword evidence="6" id="KW-0547">Nucleotide-binding</keyword>
<feature type="binding site" evidence="6">
    <location>
        <position position="316"/>
    </location>
    <ligand>
        <name>NAD(+)</name>
        <dbReference type="ChEBI" id="CHEBI:57540"/>
    </ligand>
</feature>
<feature type="binding site" evidence="6">
    <location>
        <position position="79"/>
    </location>
    <ligand>
        <name>NAD(+)</name>
        <dbReference type="ChEBI" id="CHEBI:57540"/>
    </ligand>
</feature>
<evidence type="ECO:0000256" key="3">
    <source>
        <dbReference type="ARBA" id="ARBA00023002"/>
    </source>
</evidence>
<feature type="binding site" evidence="5">
    <location>
        <position position="183"/>
    </location>
    <ligand>
        <name>D-glyceraldehyde 3-phosphate</name>
        <dbReference type="ChEBI" id="CHEBI:59776"/>
    </ligand>
</feature>
<dbReference type="SUPFAM" id="SSF55347">
    <property type="entry name" value="Glyceraldehyde-3-phosphate dehydrogenase-like, C-terminal domain"/>
    <property type="match status" value="1"/>
</dbReference>
<dbReference type="InterPro" id="IPR020830">
    <property type="entry name" value="GlycerAld_3-P_DH_AS"/>
</dbReference>
<dbReference type="AlphaFoldDB" id="A0A4R4YBE8"/>
<evidence type="ECO:0000256" key="5">
    <source>
        <dbReference type="PIRSR" id="PIRSR000149-2"/>
    </source>
</evidence>
<dbReference type="PANTHER" id="PTHR43148">
    <property type="entry name" value="GLYCERALDEHYDE-3-PHOSPHATE DEHYDROGENASE 2"/>
    <property type="match status" value="1"/>
</dbReference>
<sequence length="336" mass="35775">MTVRVGINGFGRIGRNFWRAATASDHDIEIVAANDLGDVATMAHLLKYDSILGRLDQEVKVTGEGIEVGGKLIKILAERDPGKLPWGDLGVDVVVESTGFFTNAADARKHVDEGGAKKVIISAPAKGEDLTVVLGVNDDKYDGSQTIISNASCTTNCLAPMVKVLDDAFGIEQGLMTTIHAYTQDQNLQDAPHKDLRRARAAAVNVVPTSTGAAKAIGLVLPELNGKLDGYALRVPVPTGSVTDLTATVRKDATVESVNEAFKAAAAEGKLKGILKYNEDPIVSADIVTDPHSTIYDSPLTKVIGNQVKIVGWYDNEWGYSNRLADLVDLVGKKLA</sequence>
<dbReference type="Gene3D" id="3.30.360.10">
    <property type="entry name" value="Dihydrodipicolinate Reductase, domain 2"/>
    <property type="match status" value="1"/>
</dbReference>
<dbReference type="InterPro" id="IPR006424">
    <property type="entry name" value="Glyceraldehyde-3-P_DH_1"/>
</dbReference>
<dbReference type="InterPro" id="IPR036291">
    <property type="entry name" value="NAD(P)-bd_dom_sf"/>
</dbReference>
<dbReference type="Pfam" id="PF00044">
    <property type="entry name" value="Gp_dh_N"/>
    <property type="match status" value="1"/>
</dbReference>
<feature type="binding site" evidence="5">
    <location>
        <begin position="211"/>
        <end position="212"/>
    </location>
    <ligand>
        <name>D-glyceraldehyde 3-phosphate</name>
        <dbReference type="ChEBI" id="CHEBI:59776"/>
    </ligand>
</feature>
<dbReference type="NCBIfam" id="TIGR01534">
    <property type="entry name" value="GAPDH-I"/>
    <property type="match status" value="1"/>
</dbReference>
<accession>A0A4R4YBE8</accession>
<evidence type="ECO:0000256" key="1">
    <source>
        <dbReference type="ARBA" id="ARBA00004496"/>
    </source>
</evidence>
<comment type="similarity">
    <text evidence="2 8">Belongs to the glyceraldehyde-3-phosphate dehydrogenase family.</text>
</comment>
<dbReference type="CDD" id="cd05214">
    <property type="entry name" value="GAPDH_I_N"/>
    <property type="match status" value="1"/>
</dbReference>
<evidence type="ECO:0000256" key="2">
    <source>
        <dbReference type="ARBA" id="ARBA00007406"/>
    </source>
</evidence>
<dbReference type="GO" id="GO:0004365">
    <property type="term" value="F:glyceraldehyde-3-phosphate dehydrogenase (NAD+) (phosphorylating) activity"/>
    <property type="evidence" value="ECO:0007669"/>
    <property type="project" value="UniProtKB-ARBA"/>
</dbReference>
<dbReference type="EC" id="1.2.1.-" evidence="9"/>
<feature type="site" description="Activates thiol group during catalysis" evidence="7">
    <location>
        <position position="180"/>
    </location>
</feature>
<evidence type="ECO:0000313" key="12">
    <source>
        <dbReference type="Proteomes" id="UP000294947"/>
    </source>
</evidence>
<gene>
    <name evidence="11" type="primary">gap</name>
    <name evidence="11" type="ORF">E1288_31135</name>
</gene>
<dbReference type="FunFam" id="3.40.50.720:FF:000001">
    <property type="entry name" value="Glyceraldehyde-3-phosphate dehydrogenase"/>
    <property type="match status" value="1"/>
</dbReference>
<dbReference type="RefSeq" id="WP_132491588.1">
    <property type="nucleotide sequence ID" value="NZ_SMKW01000053.1"/>
</dbReference>
<protein>
    <recommendedName>
        <fullName evidence="9">Glyceraldehyde-3-phosphate dehydrogenase</fullName>
        <ecNumber evidence="9">1.2.1.-</ecNumber>
    </recommendedName>
</protein>
<comment type="caution">
    <text evidence="11">The sequence shown here is derived from an EMBL/GenBank/DDBJ whole genome shotgun (WGS) entry which is preliminary data.</text>
</comment>
<reference evidence="11 12" key="1">
    <citation type="submission" date="2019-03" db="EMBL/GenBank/DDBJ databases">
        <title>Draft genome sequences of novel Actinobacteria.</title>
        <authorList>
            <person name="Sahin N."/>
            <person name="Ay H."/>
            <person name="Saygin H."/>
        </authorList>
    </citation>
    <scope>NUCLEOTIDE SEQUENCE [LARGE SCALE GENOMIC DNA]</scope>
    <source>
        <strain evidence="11 12">7K502</strain>
    </source>
</reference>
<dbReference type="InterPro" id="IPR020831">
    <property type="entry name" value="GlycerAld/Erythrose_P_DH"/>
</dbReference>
<keyword evidence="6" id="KW-0520">NAD</keyword>
<evidence type="ECO:0000256" key="6">
    <source>
        <dbReference type="PIRSR" id="PIRSR000149-3"/>
    </source>
</evidence>
<name>A0A4R4YBE8_9PSEU</name>
<proteinExistence type="inferred from homology"/>
<dbReference type="GO" id="GO:0005737">
    <property type="term" value="C:cytoplasm"/>
    <property type="evidence" value="ECO:0007669"/>
    <property type="project" value="UniProtKB-SubCell"/>
</dbReference>
<evidence type="ECO:0000313" key="11">
    <source>
        <dbReference type="EMBL" id="TDD41911.1"/>
    </source>
</evidence>
<dbReference type="SUPFAM" id="SSF51735">
    <property type="entry name" value="NAD(P)-binding Rossmann-fold domains"/>
    <property type="match status" value="1"/>
</dbReference>
<dbReference type="GO" id="GO:0006006">
    <property type="term" value="P:glucose metabolic process"/>
    <property type="evidence" value="ECO:0007669"/>
    <property type="project" value="InterPro"/>
</dbReference>
<dbReference type="InterPro" id="IPR020828">
    <property type="entry name" value="GlycerAld_3-P_DH_NAD(P)-bd"/>
</dbReference>
<keyword evidence="3 9" id="KW-0560">Oxidoreductase</keyword>
<dbReference type="SMART" id="SM00846">
    <property type="entry name" value="Gp_dh_N"/>
    <property type="match status" value="1"/>
</dbReference>
<dbReference type="PRINTS" id="PR00078">
    <property type="entry name" value="G3PDHDRGNASE"/>
</dbReference>
<evidence type="ECO:0000259" key="10">
    <source>
        <dbReference type="SMART" id="SM00846"/>
    </source>
</evidence>
<dbReference type="Proteomes" id="UP000294947">
    <property type="component" value="Unassembled WGS sequence"/>
</dbReference>
<dbReference type="OrthoDB" id="9803304at2"/>
<dbReference type="PIRSF" id="PIRSF000149">
    <property type="entry name" value="GAP_DH"/>
    <property type="match status" value="1"/>
</dbReference>